<accession>A0A6A6E547</accession>
<feature type="non-terminal residue" evidence="3">
    <location>
        <position position="88"/>
    </location>
</feature>
<dbReference type="InterPro" id="IPR016197">
    <property type="entry name" value="Chromo-like_dom_sf"/>
</dbReference>
<evidence type="ECO:0000313" key="3">
    <source>
        <dbReference type="EMBL" id="KAF2185719.1"/>
    </source>
</evidence>
<evidence type="ECO:0000313" key="4">
    <source>
        <dbReference type="Proteomes" id="UP000800200"/>
    </source>
</evidence>
<feature type="non-terminal residue" evidence="3">
    <location>
        <position position="1"/>
    </location>
</feature>
<dbReference type="InterPro" id="IPR000953">
    <property type="entry name" value="Chromo/chromo_shadow_dom"/>
</dbReference>
<evidence type="ECO:0000259" key="2">
    <source>
        <dbReference type="PROSITE" id="PS50013"/>
    </source>
</evidence>
<comment type="subunit">
    <text evidence="1">Component of the NuA4 histone acetyltransferase complex.</text>
</comment>
<feature type="domain" description="Chromo" evidence="2">
    <location>
        <begin position="57"/>
        <end position="88"/>
    </location>
</feature>
<keyword evidence="4" id="KW-1185">Reference proteome</keyword>
<dbReference type="Pfam" id="PF00385">
    <property type="entry name" value="Chromo"/>
    <property type="match status" value="1"/>
</dbReference>
<gene>
    <name evidence="3" type="ORF">K469DRAFT_522057</name>
</gene>
<dbReference type="SUPFAM" id="SSF54160">
    <property type="entry name" value="Chromo domain-like"/>
    <property type="match status" value="1"/>
</dbReference>
<sequence length="88" mass="10335">IIKPIRTQVYCLLLPPSSQIHPVSNISLLRPYTSYSGEEELMSEPLELENKEEKGQYIVKALLAKKKDKNTLKYLVKWKGWPTQYNKW</sequence>
<reference evidence="3" key="1">
    <citation type="journal article" date="2020" name="Stud. Mycol.">
        <title>101 Dothideomycetes genomes: a test case for predicting lifestyles and emergence of pathogens.</title>
        <authorList>
            <person name="Haridas S."/>
            <person name="Albert R."/>
            <person name="Binder M."/>
            <person name="Bloem J."/>
            <person name="Labutti K."/>
            <person name="Salamov A."/>
            <person name="Andreopoulos B."/>
            <person name="Baker S."/>
            <person name="Barry K."/>
            <person name="Bills G."/>
            <person name="Bluhm B."/>
            <person name="Cannon C."/>
            <person name="Castanera R."/>
            <person name="Culley D."/>
            <person name="Daum C."/>
            <person name="Ezra D."/>
            <person name="Gonzalez J."/>
            <person name="Henrissat B."/>
            <person name="Kuo A."/>
            <person name="Liang C."/>
            <person name="Lipzen A."/>
            <person name="Lutzoni F."/>
            <person name="Magnuson J."/>
            <person name="Mondo S."/>
            <person name="Nolan M."/>
            <person name="Ohm R."/>
            <person name="Pangilinan J."/>
            <person name="Park H.-J."/>
            <person name="Ramirez L."/>
            <person name="Alfaro M."/>
            <person name="Sun H."/>
            <person name="Tritt A."/>
            <person name="Yoshinaga Y."/>
            <person name="Zwiers L.-H."/>
            <person name="Turgeon B."/>
            <person name="Goodwin S."/>
            <person name="Spatafora J."/>
            <person name="Crous P."/>
            <person name="Grigoriev I."/>
        </authorList>
    </citation>
    <scope>NUCLEOTIDE SEQUENCE</scope>
    <source>
        <strain evidence="3">CBS 207.26</strain>
    </source>
</reference>
<dbReference type="Proteomes" id="UP000800200">
    <property type="component" value="Unassembled WGS sequence"/>
</dbReference>
<evidence type="ECO:0000256" key="1">
    <source>
        <dbReference type="ARBA" id="ARBA00011353"/>
    </source>
</evidence>
<name>A0A6A6E547_9PEZI</name>
<dbReference type="Gene3D" id="2.40.50.40">
    <property type="match status" value="1"/>
</dbReference>
<dbReference type="PROSITE" id="PS50013">
    <property type="entry name" value="CHROMO_2"/>
    <property type="match status" value="1"/>
</dbReference>
<dbReference type="AlphaFoldDB" id="A0A6A6E547"/>
<dbReference type="InterPro" id="IPR023780">
    <property type="entry name" value="Chromo_domain"/>
</dbReference>
<proteinExistence type="predicted"/>
<protein>
    <recommendedName>
        <fullName evidence="2">Chromo domain-containing protein</fullName>
    </recommendedName>
</protein>
<dbReference type="OrthoDB" id="433924at2759"/>
<dbReference type="EMBL" id="ML994632">
    <property type="protein sequence ID" value="KAF2185719.1"/>
    <property type="molecule type" value="Genomic_DNA"/>
</dbReference>
<dbReference type="GO" id="GO:0006338">
    <property type="term" value="P:chromatin remodeling"/>
    <property type="evidence" value="ECO:0007669"/>
    <property type="project" value="UniProtKB-ARBA"/>
</dbReference>
<organism evidence="3 4">
    <name type="scientific">Zopfia rhizophila CBS 207.26</name>
    <dbReference type="NCBI Taxonomy" id="1314779"/>
    <lineage>
        <taxon>Eukaryota</taxon>
        <taxon>Fungi</taxon>
        <taxon>Dikarya</taxon>
        <taxon>Ascomycota</taxon>
        <taxon>Pezizomycotina</taxon>
        <taxon>Dothideomycetes</taxon>
        <taxon>Dothideomycetes incertae sedis</taxon>
        <taxon>Zopfiaceae</taxon>
        <taxon>Zopfia</taxon>
    </lineage>
</organism>